<reference evidence="3" key="1">
    <citation type="submission" date="2016-10" db="EMBL/GenBank/DDBJ databases">
        <authorList>
            <person name="Varghese N."/>
            <person name="Submissions S."/>
        </authorList>
    </citation>
    <scope>NUCLEOTIDE SEQUENCE [LARGE SCALE GENOMIC DNA]</scope>
    <source>
        <strain evidence="3">DSM 45245</strain>
    </source>
</reference>
<keyword evidence="1" id="KW-0472">Membrane</keyword>
<protein>
    <submittedName>
        <fullName evidence="2">Uncharacterized protein</fullName>
    </submittedName>
</protein>
<dbReference type="STRING" id="405436.SAMN05444365_101342"/>
<keyword evidence="1" id="KW-0812">Transmembrane</keyword>
<name>A0A1H3GAI3_9ACTN</name>
<sequence length="122" mass="12859">MALKWTAIVVSSVAVTLCTTANVLVAVLRAGDVPIVVNMFAIACASVGALVAVIADLHDRLNGRMTALTEFLVARLNELDNHTGDRNAGFVEGYLLSHGQDAAVVQMAPRMHGRRAMTGGDD</sequence>
<gene>
    <name evidence="2" type="ORF">SAMN05444365_101342</name>
</gene>
<evidence type="ECO:0000313" key="2">
    <source>
        <dbReference type="EMBL" id="SDY00271.1"/>
    </source>
</evidence>
<dbReference type="Proteomes" id="UP000242415">
    <property type="component" value="Unassembled WGS sequence"/>
</dbReference>
<evidence type="ECO:0000256" key="1">
    <source>
        <dbReference type="SAM" id="Phobius"/>
    </source>
</evidence>
<evidence type="ECO:0000313" key="3">
    <source>
        <dbReference type="Proteomes" id="UP000242415"/>
    </source>
</evidence>
<dbReference type="AlphaFoldDB" id="A0A1H3GAI3"/>
<keyword evidence="1" id="KW-1133">Transmembrane helix</keyword>
<keyword evidence="3" id="KW-1185">Reference proteome</keyword>
<dbReference type="RefSeq" id="WP_091550501.1">
    <property type="nucleotide sequence ID" value="NZ_FNPH01000001.1"/>
</dbReference>
<dbReference type="OrthoDB" id="3404569at2"/>
<dbReference type="EMBL" id="FNPH01000001">
    <property type="protein sequence ID" value="SDY00271.1"/>
    <property type="molecule type" value="Genomic_DNA"/>
</dbReference>
<feature type="transmembrane region" description="Helical" evidence="1">
    <location>
        <begin position="35"/>
        <end position="55"/>
    </location>
</feature>
<proteinExistence type="predicted"/>
<organism evidence="2 3">
    <name type="scientific">Micromonospora pattaloongensis</name>
    <dbReference type="NCBI Taxonomy" id="405436"/>
    <lineage>
        <taxon>Bacteria</taxon>
        <taxon>Bacillati</taxon>
        <taxon>Actinomycetota</taxon>
        <taxon>Actinomycetes</taxon>
        <taxon>Micromonosporales</taxon>
        <taxon>Micromonosporaceae</taxon>
        <taxon>Micromonospora</taxon>
    </lineage>
</organism>
<accession>A0A1H3GAI3</accession>